<feature type="chain" id="PRO_5032753212" description="DNA/RNA non-specific endonuclease/pyrophosphatase/phosphodiesterase domain-containing protein" evidence="6">
    <location>
        <begin position="22"/>
        <end position="410"/>
    </location>
</feature>
<dbReference type="GO" id="GO:0003676">
    <property type="term" value="F:nucleic acid binding"/>
    <property type="evidence" value="ECO:0007669"/>
    <property type="project" value="InterPro"/>
</dbReference>
<evidence type="ECO:0000256" key="3">
    <source>
        <dbReference type="ARBA" id="ARBA00022759"/>
    </source>
</evidence>
<dbReference type="EMBL" id="JAACXV010000055">
    <property type="protein sequence ID" value="KAF7285400.1"/>
    <property type="molecule type" value="Genomic_DNA"/>
</dbReference>
<evidence type="ECO:0000313" key="8">
    <source>
        <dbReference type="EMBL" id="KAF7285400.1"/>
    </source>
</evidence>
<reference evidence="8" key="1">
    <citation type="submission" date="2020-08" db="EMBL/GenBank/DDBJ databases">
        <title>Genome sequencing and assembly of the red palm weevil Rhynchophorus ferrugineus.</title>
        <authorList>
            <person name="Dias G.B."/>
            <person name="Bergman C.M."/>
            <person name="Manee M."/>
        </authorList>
    </citation>
    <scope>NUCLEOTIDE SEQUENCE</scope>
    <source>
        <strain evidence="8">AA-2017</strain>
        <tissue evidence="8">Whole larva</tissue>
    </source>
</reference>
<dbReference type="GO" id="GO:0004521">
    <property type="term" value="F:RNA endonuclease activity"/>
    <property type="evidence" value="ECO:0007669"/>
    <property type="project" value="TreeGrafter"/>
</dbReference>
<feature type="domain" description="DNA/RNA non-specific endonuclease/pyrophosphatase/phosphodiesterase" evidence="7">
    <location>
        <begin position="155"/>
        <end position="393"/>
    </location>
</feature>
<dbReference type="OrthoDB" id="5960141at2759"/>
<dbReference type="GO" id="GO:0000014">
    <property type="term" value="F:single-stranded DNA endodeoxyribonuclease activity"/>
    <property type="evidence" value="ECO:0007669"/>
    <property type="project" value="TreeGrafter"/>
</dbReference>
<dbReference type="Proteomes" id="UP000625711">
    <property type="component" value="Unassembled WGS sequence"/>
</dbReference>
<dbReference type="InterPro" id="IPR044929">
    <property type="entry name" value="DNA/RNA_non-sp_Endonuclease_sf"/>
</dbReference>
<dbReference type="GO" id="GO:0046872">
    <property type="term" value="F:metal ion binding"/>
    <property type="evidence" value="ECO:0007669"/>
    <property type="project" value="UniProtKB-KW"/>
</dbReference>
<keyword evidence="3" id="KW-0255">Endonuclease</keyword>
<evidence type="ECO:0000256" key="2">
    <source>
        <dbReference type="ARBA" id="ARBA00022722"/>
    </source>
</evidence>
<organism evidence="8 9">
    <name type="scientific">Rhynchophorus ferrugineus</name>
    <name type="common">Red palm weevil</name>
    <name type="synonym">Curculio ferrugineus</name>
    <dbReference type="NCBI Taxonomy" id="354439"/>
    <lineage>
        <taxon>Eukaryota</taxon>
        <taxon>Metazoa</taxon>
        <taxon>Ecdysozoa</taxon>
        <taxon>Arthropoda</taxon>
        <taxon>Hexapoda</taxon>
        <taxon>Insecta</taxon>
        <taxon>Pterygota</taxon>
        <taxon>Neoptera</taxon>
        <taxon>Endopterygota</taxon>
        <taxon>Coleoptera</taxon>
        <taxon>Polyphaga</taxon>
        <taxon>Cucujiformia</taxon>
        <taxon>Curculionidae</taxon>
        <taxon>Dryophthorinae</taxon>
        <taxon>Rhynchophorus</taxon>
    </lineage>
</organism>
<protein>
    <recommendedName>
        <fullName evidence="7">DNA/RNA non-specific endonuclease/pyrophosphatase/phosphodiesterase domain-containing protein</fullName>
    </recommendedName>
</protein>
<gene>
    <name evidence="8" type="ORF">GWI33_010653</name>
</gene>
<feature type="binding site" evidence="5">
    <location>
        <position position="272"/>
    </location>
    <ligand>
        <name>Mg(2+)</name>
        <dbReference type="ChEBI" id="CHEBI:18420"/>
        <note>catalytic</note>
    </ligand>
</feature>
<dbReference type="InterPro" id="IPR001604">
    <property type="entry name" value="Endo_G_ENPP1-like_dom"/>
</dbReference>
<keyword evidence="6" id="KW-0732">Signal</keyword>
<dbReference type="Gene3D" id="3.40.570.10">
    <property type="entry name" value="Extracellular Endonuclease, subunit A"/>
    <property type="match status" value="1"/>
</dbReference>
<dbReference type="Pfam" id="PF01223">
    <property type="entry name" value="Endonuclease_NS"/>
    <property type="match status" value="1"/>
</dbReference>
<dbReference type="GO" id="GO:0005634">
    <property type="term" value="C:nucleus"/>
    <property type="evidence" value="ECO:0007669"/>
    <property type="project" value="TreeGrafter"/>
</dbReference>
<dbReference type="InterPro" id="IPR044925">
    <property type="entry name" value="His-Me_finger_sf"/>
</dbReference>
<dbReference type="GO" id="GO:0006309">
    <property type="term" value="P:apoptotic DNA fragmentation"/>
    <property type="evidence" value="ECO:0007669"/>
    <property type="project" value="TreeGrafter"/>
</dbReference>
<dbReference type="InterPro" id="IPR040255">
    <property type="entry name" value="Non-specific_endonuclease"/>
</dbReference>
<dbReference type="FunFam" id="3.40.570.10:FF:000007">
    <property type="entry name" value="Alkaline nuclease"/>
    <property type="match status" value="1"/>
</dbReference>
<dbReference type="PANTHER" id="PTHR13966:SF19">
    <property type="entry name" value="NUCLEASE EXOG, MITOCHONDRIAL"/>
    <property type="match status" value="1"/>
</dbReference>
<dbReference type="SMART" id="SM00892">
    <property type="entry name" value="Endonuclease_NS"/>
    <property type="match status" value="1"/>
</dbReference>
<evidence type="ECO:0000256" key="6">
    <source>
        <dbReference type="SAM" id="SignalP"/>
    </source>
</evidence>
<keyword evidence="9" id="KW-1185">Reference proteome</keyword>
<dbReference type="PANTHER" id="PTHR13966">
    <property type="entry name" value="ENDONUCLEASE RELATED"/>
    <property type="match status" value="1"/>
</dbReference>
<keyword evidence="2" id="KW-0540">Nuclease</keyword>
<evidence type="ECO:0000259" key="7">
    <source>
        <dbReference type="SMART" id="SM00892"/>
    </source>
</evidence>
<feature type="signal peptide" evidence="6">
    <location>
        <begin position="1"/>
        <end position="21"/>
    </location>
</feature>
<comment type="caution">
    <text evidence="8">The sequence shown here is derived from an EMBL/GenBank/DDBJ whole genome shotgun (WGS) entry which is preliminary data.</text>
</comment>
<comment type="similarity">
    <text evidence="1">Belongs to the DNA/RNA non-specific endonuclease family.</text>
</comment>
<keyword evidence="5" id="KW-0479">Metal-binding</keyword>
<keyword evidence="3" id="KW-0378">Hydrolase</keyword>
<evidence type="ECO:0000256" key="1">
    <source>
        <dbReference type="ARBA" id="ARBA00010052"/>
    </source>
</evidence>
<accession>A0A834IWY5</accession>
<dbReference type="AlphaFoldDB" id="A0A834IWY5"/>
<proteinExistence type="inferred from homology"/>
<dbReference type="SUPFAM" id="SSF54060">
    <property type="entry name" value="His-Me finger endonucleases"/>
    <property type="match status" value="1"/>
</dbReference>
<dbReference type="GO" id="GO:0005743">
    <property type="term" value="C:mitochondrial inner membrane"/>
    <property type="evidence" value="ECO:0007669"/>
    <property type="project" value="TreeGrafter"/>
</dbReference>
<feature type="active site" description="Proton acceptor" evidence="4">
    <location>
        <position position="242"/>
    </location>
</feature>
<evidence type="ECO:0000256" key="4">
    <source>
        <dbReference type="PIRSR" id="PIRSR640255-1"/>
    </source>
</evidence>
<name>A0A834IWY5_RHYFE</name>
<evidence type="ECO:0000256" key="5">
    <source>
        <dbReference type="PIRSR" id="PIRSR640255-2"/>
    </source>
</evidence>
<evidence type="ECO:0000313" key="9">
    <source>
        <dbReference type="Proteomes" id="UP000625711"/>
    </source>
</evidence>
<sequence>MKMFLGMIWLIFISILPLSTFSVIEPPFNRSVHLKYSSSDCQISPFDDYSPIVVLCDSNDYLYPTGEDSDLRFTNGECLNVICPGGNVLVGSQSYENAVTATCIGSTLFNISNKSVSWESISCNKVPEKTARRTGETCENNGKEIEIGFVVPDGFLRTILICFDESTQQALYSYAKISQSINKRKERPRPNWLQGTSLYNITSVDNYYKRANQRTTINELLNFAENSTSFIQDNDYFLARGHLTARSDNFYPSQQNQTFFLVNAAPQWQIINANNWYKVETSIRDYAEENQIDLLQWTGVYGVLSVNNTNNIKTELYLYSKNDELYIPVPEVFWKVVYDPISQKGAAIIGLNNPYAENYTVFCDDVSDLTKWVNFKKSNTAKGLIFVCNVNDFRKTVKYLPEFSVTGLLV</sequence>